<keyword evidence="2 3" id="KW-0663">Pyridoxal phosphate</keyword>
<evidence type="ECO:0000313" key="5">
    <source>
        <dbReference type="EMBL" id="MBK8572998.1"/>
    </source>
</evidence>
<dbReference type="GO" id="GO:0006596">
    <property type="term" value="P:polyamine biosynthetic process"/>
    <property type="evidence" value="ECO:0007669"/>
    <property type="project" value="InterPro"/>
</dbReference>
<evidence type="ECO:0000259" key="4">
    <source>
        <dbReference type="Pfam" id="PF02784"/>
    </source>
</evidence>
<evidence type="ECO:0000313" key="6">
    <source>
        <dbReference type="Proteomes" id="UP000709959"/>
    </source>
</evidence>
<feature type="domain" description="Orn/DAP/Arg decarboxylase 2 N-terminal" evidence="4">
    <location>
        <begin position="33"/>
        <end position="273"/>
    </location>
</feature>
<dbReference type="InterPro" id="IPR009006">
    <property type="entry name" value="Ala_racemase/Decarboxylase_C"/>
</dbReference>
<dbReference type="PANTHER" id="PTHR43727">
    <property type="entry name" value="DIAMINOPIMELATE DECARBOXYLASE"/>
    <property type="match status" value="1"/>
</dbReference>
<dbReference type="EMBL" id="JADKCH010000011">
    <property type="protein sequence ID" value="MBK8572998.1"/>
    <property type="molecule type" value="Genomic_DNA"/>
</dbReference>
<dbReference type="Gene3D" id="2.40.37.10">
    <property type="entry name" value="Lyase, Ornithine Decarboxylase, Chain A, domain 1"/>
    <property type="match status" value="1"/>
</dbReference>
<dbReference type="GO" id="GO:0008836">
    <property type="term" value="F:diaminopimelate decarboxylase activity"/>
    <property type="evidence" value="ECO:0007669"/>
    <property type="project" value="TreeGrafter"/>
</dbReference>
<dbReference type="PANTHER" id="PTHR43727:SF2">
    <property type="entry name" value="GROUP IV DECARBOXYLASE"/>
    <property type="match status" value="1"/>
</dbReference>
<comment type="caution">
    <text evidence="5">The sequence shown here is derived from an EMBL/GenBank/DDBJ whole genome shotgun (WGS) entry which is preliminary data.</text>
</comment>
<dbReference type="Gene3D" id="3.20.20.10">
    <property type="entry name" value="Alanine racemase"/>
    <property type="match status" value="1"/>
</dbReference>
<accession>A0A936F2Q5</accession>
<dbReference type="PRINTS" id="PR01182">
    <property type="entry name" value="ORNDCRBXLASE"/>
</dbReference>
<dbReference type="Pfam" id="PF02784">
    <property type="entry name" value="Orn_Arg_deC_N"/>
    <property type="match status" value="1"/>
</dbReference>
<dbReference type="InterPro" id="IPR029066">
    <property type="entry name" value="PLP-binding_barrel"/>
</dbReference>
<dbReference type="GO" id="GO:0009089">
    <property type="term" value="P:lysine biosynthetic process via diaminopimelate"/>
    <property type="evidence" value="ECO:0007669"/>
    <property type="project" value="TreeGrafter"/>
</dbReference>
<evidence type="ECO:0000256" key="3">
    <source>
        <dbReference type="PIRSR" id="PIRSR600183-50"/>
    </source>
</evidence>
<dbReference type="PRINTS" id="PR01179">
    <property type="entry name" value="ODADCRBXLASE"/>
</dbReference>
<gene>
    <name evidence="5" type="ORF">IPN91_10200</name>
</gene>
<evidence type="ECO:0000256" key="2">
    <source>
        <dbReference type="ARBA" id="ARBA00022898"/>
    </source>
</evidence>
<dbReference type="SUPFAM" id="SSF51419">
    <property type="entry name" value="PLP-binding barrel"/>
    <property type="match status" value="1"/>
</dbReference>
<dbReference type="SUPFAM" id="SSF50621">
    <property type="entry name" value="Alanine racemase C-terminal domain-like"/>
    <property type="match status" value="1"/>
</dbReference>
<feature type="active site" description="Proton donor" evidence="3">
    <location>
        <position position="335"/>
    </location>
</feature>
<feature type="modified residue" description="N6-(pyridoxal phosphate)lysine" evidence="3">
    <location>
        <position position="53"/>
    </location>
</feature>
<protein>
    <submittedName>
        <fullName evidence="5">Alanine racemase</fullName>
    </submittedName>
</protein>
<evidence type="ECO:0000256" key="1">
    <source>
        <dbReference type="ARBA" id="ARBA00001933"/>
    </source>
</evidence>
<organism evidence="5 6">
    <name type="scientific">Candidatus Geothrix odensensis</name>
    <dbReference type="NCBI Taxonomy" id="2954440"/>
    <lineage>
        <taxon>Bacteria</taxon>
        <taxon>Pseudomonadati</taxon>
        <taxon>Acidobacteriota</taxon>
        <taxon>Holophagae</taxon>
        <taxon>Holophagales</taxon>
        <taxon>Holophagaceae</taxon>
        <taxon>Geothrix</taxon>
    </lineage>
</organism>
<dbReference type="Proteomes" id="UP000709959">
    <property type="component" value="Unassembled WGS sequence"/>
</dbReference>
<proteinExistence type="predicted"/>
<dbReference type="InterPro" id="IPR022644">
    <property type="entry name" value="De-COase2_N"/>
</dbReference>
<sequence length="387" mass="41151">MTPLFALDDATCRALAAAHCTPCFAYSAAAAAEQFSSLRRVLPPRVRLAYAVKANPHPDLLACFAALGASFDCASIGELERVEALGLPTGRTFFAGPGKREAELRKALAMGVRVQAEGFEDLARLDALVDRETAVNLRVHPAFEVDEGNRIIGGTGPSAFGVDEEDVPALLQQASRLRHVRIRGLHVFAASNQRDASKLLAIHGAVLALAQRLHETHGLGFEQIDLGGGLGIPYAPEQTPLDLAALGRGHAELLAKHSWFRGELILEPGRFLAGPSGVYLARVVRLKESRGAHFAILEGGINHLLRPLLTGEAFPVKVVGKGDGTVPYTLAGPLCTSLDRLGEVRLPELAAGDLLAFGSTGAYGLNEGMTHFLSHPVPPEIWVDSVS</sequence>
<dbReference type="InterPro" id="IPR000183">
    <property type="entry name" value="Orn/DAP/Arg_de-COase"/>
</dbReference>
<dbReference type="InterPro" id="IPR002433">
    <property type="entry name" value="Orn_de-COase"/>
</dbReference>
<dbReference type="AlphaFoldDB" id="A0A936F2Q5"/>
<comment type="cofactor">
    <cofactor evidence="1 3">
        <name>pyridoxal 5'-phosphate</name>
        <dbReference type="ChEBI" id="CHEBI:597326"/>
    </cofactor>
</comment>
<reference evidence="5 6" key="1">
    <citation type="submission" date="2020-10" db="EMBL/GenBank/DDBJ databases">
        <title>Connecting structure to function with the recovery of over 1000 high-quality activated sludge metagenome-assembled genomes encoding full-length rRNA genes using long-read sequencing.</title>
        <authorList>
            <person name="Singleton C.M."/>
            <person name="Petriglieri F."/>
            <person name="Kristensen J.M."/>
            <person name="Kirkegaard R.H."/>
            <person name="Michaelsen T.Y."/>
            <person name="Andersen M.H."/>
            <person name="Karst S.M."/>
            <person name="Dueholm M.S."/>
            <person name="Nielsen P.H."/>
            <person name="Albertsen M."/>
        </authorList>
    </citation>
    <scope>NUCLEOTIDE SEQUENCE [LARGE SCALE GENOMIC DNA]</scope>
    <source>
        <strain evidence="5">OdNE_18-Q3-R46-58_MAXAC.008</strain>
    </source>
</reference>
<name>A0A936F2Q5_9BACT</name>